<evidence type="ECO:0000313" key="8">
    <source>
        <dbReference type="Proteomes" id="UP000008915"/>
    </source>
</evidence>
<keyword evidence="8" id="KW-1185">Reference proteome</keyword>
<evidence type="ECO:0000256" key="5">
    <source>
        <dbReference type="SAM" id="MobiDB-lite"/>
    </source>
</evidence>
<dbReference type="KEGG" id="tmr:Tmar_1093"/>
<dbReference type="GO" id="GO:0005524">
    <property type="term" value="F:ATP binding"/>
    <property type="evidence" value="ECO:0007669"/>
    <property type="project" value="UniProtKB-KW"/>
</dbReference>
<proteinExistence type="inferred from homology"/>
<accession>E6SK65</accession>
<keyword evidence="2" id="KW-0378">Hydrolase</keyword>
<keyword evidence="1" id="KW-0547">Nucleotide-binding</keyword>
<dbReference type="GO" id="GO:0003676">
    <property type="term" value="F:nucleic acid binding"/>
    <property type="evidence" value="ECO:0007669"/>
    <property type="project" value="InterPro"/>
</dbReference>
<dbReference type="RefSeq" id="WP_013495511.1">
    <property type="nucleotide sequence ID" value="NC_014831.1"/>
</dbReference>
<organism evidence="7 8">
    <name type="scientific">Thermaerobacter marianensis (strain ATCC 700841 / DSM 12885 / JCM 10246 / 7p75a)</name>
    <dbReference type="NCBI Taxonomy" id="644966"/>
    <lineage>
        <taxon>Bacteria</taxon>
        <taxon>Bacillati</taxon>
        <taxon>Bacillota</taxon>
        <taxon>Clostridia</taxon>
        <taxon>Eubacteriales</taxon>
        <taxon>Clostridiales Family XVII. Incertae Sedis</taxon>
        <taxon>Thermaerobacter</taxon>
    </lineage>
</organism>
<feature type="compositionally biased region" description="Gly residues" evidence="5">
    <location>
        <begin position="453"/>
        <end position="467"/>
    </location>
</feature>
<evidence type="ECO:0000256" key="1">
    <source>
        <dbReference type="ARBA" id="ARBA00022741"/>
    </source>
</evidence>
<protein>
    <submittedName>
        <fullName evidence="7">Helicase c2</fullName>
    </submittedName>
</protein>
<evidence type="ECO:0000313" key="7">
    <source>
        <dbReference type="EMBL" id="ADU51206.1"/>
    </source>
</evidence>
<dbReference type="InterPro" id="IPR014013">
    <property type="entry name" value="Helic_SF1/SF2_ATP-bd_DinG/Rad3"/>
</dbReference>
<comment type="similarity">
    <text evidence="4">Belongs to the helicase family. DinG subfamily.</text>
</comment>
<dbReference type="GO" id="GO:0016818">
    <property type="term" value="F:hydrolase activity, acting on acid anhydrides, in phosphorus-containing anhydrides"/>
    <property type="evidence" value="ECO:0007669"/>
    <property type="project" value="InterPro"/>
</dbReference>
<dbReference type="InterPro" id="IPR027417">
    <property type="entry name" value="P-loop_NTPase"/>
</dbReference>
<feature type="region of interest" description="Disordered" evidence="5">
    <location>
        <begin position="777"/>
        <end position="805"/>
    </location>
</feature>
<feature type="compositionally biased region" description="Low complexity" evidence="5">
    <location>
        <begin position="795"/>
        <end position="805"/>
    </location>
</feature>
<dbReference type="Proteomes" id="UP000008915">
    <property type="component" value="Chromosome"/>
</dbReference>
<evidence type="ECO:0000259" key="6">
    <source>
        <dbReference type="PROSITE" id="PS51193"/>
    </source>
</evidence>
<dbReference type="PANTHER" id="PTHR11472:SF34">
    <property type="entry name" value="REGULATOR OF TELOMERE ELONGATION HELICASE 1"/>
    <property type="match status" value="1"/>
</dbReference>
<name>E6SK65_THEM7</name>
<dbReference type="HOGENOM" id="CLU_012117_2_0_9"/>
<reference evidence="8" key="2">
    <citation type="journal article" date="2010" name="Stand. Genomic Sci.">
        <title>Complete genome sequence of Thermaerobacter marianensis type strain (7p75aT).</title>
        <authorList>
            <person name="Han C."/>
            <person name="Gu W."/>
            <person name="Zhang X."/>
            <person name="Lapidus A."/>
            <person name="Nolan M."/>
            <person name="Copeland A."/>
            <person name="Lucas S."/>
            <person name="Glavina Del Rio T."/>
            <person name="Tice H."/>
            <person name="Cheng J."/>
            <person name="Tapia R."/>
            <person name="Goodwin L."/>
            <person name="Pitluck S."/>
            <person name="Pagani I."/>
            <person name="Ivanova N."/>
            <person name="Mavromatis K."/>
            <person name="Mikhailova N."/>
            <person name="Pati A."/>
            <person name="Chen A."/>
            <person name="Palaniappan K."/>
            <person name="Land M."/>
            <person name="Hauser L."/>
            <person name="Chang Y."/>
            <person name="Jeffries C."/>
            <person name="Schneider S."/>
            <person name="Rohde M."/>
            <person name="Goker M."/>
            <person name="Pukall R."/>
            <person name="Woyke T."/>
            <person name="Bristow J."/>
            <person name="Eisen J."/>
            <person name="Markowitz V."/>
            <person name="Hugenholtz P."/>
            <person name="Kyrpides N."/>
            <person name="Klenk H."/>
            <person name="Detter J."/>
        </authorList>
    </citation>
    <scope>NUCLEOTIDE SEQUENCE [LARGE SCALE GENOMIC DNA]</scope>
    <source>
        <strain evidence="8">ATCC 700841 / DSM 12885 / JCM 10246 / 7p75a</strain>
    </source>
</reference>
<dbReference type="SUPFAM" id="SSF52540">
    <property type="entry name" value="P-loop containing nucleoside triphosphate hydrolases"/>
    <property type="match status" value="2"/>
</dbReference>
<dbReference type="SMART" id="SM00491">
    <property type="entry name" value="HELICc2"/>
    <property type="match status" value="1"/>
</dbReference>
<feature type="compositionally biased region" description="Low complexity" evidence="5">
    <location>
        <begin position="777"/>
        <end position="787"/>
    </location>
</feature>
<dbReference type="GO" id="GO:0003678">
    <property type="term" value="F:DNA helicase activity"/>
    <property type="evidence" value="ECO:0007669"/>
    <property type="project" value="TreeGrafter"/>
</dbReference>
<dbReference type="GO" id="GO:0006139">
    <property type="term" value="P:nucleobase-containing compound metabolic process"/>
    <property type="evidence" value="ECO:0007669"/>
    <property type="project" value="InterPro"/>
</dbReference>
<dbReference type="Pfam" id="PF13307">
    <property type="entry name" value="Helicase_C_2"/>
    <property type="match status" value="1"/>
</dbReference>
<keyword evidence="7" id="KW-0347">Helicase</keyword>
<reference evidence="7 8" key="1">
    <citation type="journal article" date="2010" name="Stand. Genomic Sci.">
        <title>Complete genome sequence of Thermaerobacter marianensis type strain (7p75a).</title>
        <authorList>
            <person name="Han C."/>
            <person name="Gu W."/>
            <person name="Zhang X."/>
            <person name="Lapidus A."/>
            <person name="Nolan M."/>
            <person name="Copeland A."/>
            <person name="Lucas S."/>
            <person name="Del Rio T.G."/>
            <person name="Tice H."/>
            <person name="Cheng J.F."/>
            <person name="Tapia R."/>
            <person name="Goodwin L."/>
            <person name="Pitluck S."/>
            <person name="Pagani I."/>
            <person name="Ivanova N."/>
            <person name="Mavromatis K."/>
            <person name="Mikhailova N."/>
            <person name="Pati A."/>
            <person name="Chen A."/>
            <person name="Palaniappan K."/>
            <person name="Land M."/>
            <person name="Hauser L."/>
            <person name="Chang Y.J."/>
            <person name="Jeffries C.D."/>
            <person name="Schneider S."/>
            <person name="Rohde M."/>
            <person name="Goker M."/>
            <person name="Pukall R."/>
            <person name="Woyke T."/>
            <person name="Bristow J."/>
            <person name="Eisen J.A."/>
            <person name="Markowitz V."/>
            <person name="Hugenholtz P."/>
            <person name="Kyrpides N.C."/>
            <person name="Klenk H.P."/>
            <person name="Detter J.C."/>
        </authorList>
    </citation>
    <scope>NUCLEOTIDE SEQUENCE [LARGE SCALE GENOMIC DNA]</scope>
    <source>
        <strain evidence="8">ATCC 700841 / DSM 12885 / JCM 10246 / 7p75a</strain>
    </source>
</reference>
<keyword evidence="3" id="KW-0067">ATP-binding</keyword>
<feature type="region of interest" description="Disordered" evidence="5">
    <location>
        <begin position="448"/>
        <end position="495"/>
    </location>
</feature>
<gene>
    <name evidence="7" type="ordered locus">Tmar_1093</name>
</gene>
<dbReference type="InterPro" id="IPR011545">
    <property type="entry name" value="DEAD/DEAH_box_helicase_dom"/>
</dbReference>
<sequence>MGGQAPGHTGGPGTAGALPPLVEAVEAVFAPGGPLERLVPGYRHRPGQVEMARAVAAALEAGEHLAVEAATGIGKSLAYLVPAALWAHRHGARVVVATHTLALQDQIRARDLPVIEQIVPVTAAVLKGFGQYACRLQADALLQETAAQGGLWTGMPSGGDEPEGHRRDPAVALAAWLESTATGELAELAGPALGRLAARLGVDAGACLGSGCPAARRCFPLLAREQAQRADLIVTNHALVLADWASGGRLLPAYDALIVDEAHHLEDVAAQQLGCRLHPGELLRAVAALAAGGGGATGTGGPGGAGAVRGPGDRGDRSEPAVPGDAADGHPGGMDGSAEVADPGDPGPGDPARTAYQVLRRLAAVLDRLSGQAPDGVRRLPPGWRDPRGPEGDLARALAAAGDALATLLAHLEHQPAPVEERAYLAFRRHRQRLQEAVATVQRLLGDAAGPGERAGAGSGAGRGSAGGMDSSGDGAPAGGHDGGDRGDGVGDGLCAWVEPQAGGAQLIAAPVEPGGTLEPLFAAVPVVLASATLPRDDHWLQRLGIGAARRLAIPSPFDLQRQALLAVVTDAPRPPSRPDPAYAAQLAQLLLPIIEAVPGGVLVLFTARWALDSVGEMLRPVLRARGRRPALQDRDGPRSHLVAALAAGQVDVLMGVDSLWEGIDVPGRRLEGVILTRIPFDSPAEPLTAARCEVIEARGGSAFFQYQLPRAAVKLKQGFGRLIRSAEDRGVVVVLDPRLAPGSSRYAWRLLEGLPPARRWVGPAAAAVGAVAGWFDGDEPATGTPPAAAPGRPPGTAGSSRRNG</sequence>
<dbReference type="Pfam" id="PF00270">
    <property type="entry name" value="DEAD"/>
    <property type="match status" value="1"/>
</dbReference>
<feature type="compositionally biased region" description="Gly residues" evidence="5">
    <location>
        <begin position="295"/>
        <end position="309"/>
    </location>
</feature>
<dbReference type="AlphaFoldDB" id="E6SK65"/>
<feature type="region of interest" description="Disordered" evidence="5">
    <location>
        <begin position="295"/>
        <end position="352"/>
    </location>
</feature>
<dbReference type="STRING" id="644966.Tmar_1093"/>
<feature type="domain" description="Helicase ATP-binding" evidence="6">
    <location>
        <begin position="34"/>
        <end position="327"/>
    </location>
</feature>
<evidence type="ECO:0000256" key="2">
    <source>
        <dbReference type="ARBA" id="ARBA00022801"/>
    </source>
</evidence>
<dbReference type="PANTHER" id="PTHR11472">
    <property type="entry name" value="DNA REPAIR DEAD HELICASE RAD3/XP-D SUBFAMILY MEMBER"/>
    <property type="match status" value="1"/>
</dbReference>
<dbReference type="InterPro" id="IPR006555">
    <property type="entry name" value="ATP-dep_Helicase_C"/>
</dbReference>
<evidence type="ECO:0000256" key="4">
    <source>
        <dbReference type="ARBA" id="ARBA00038058"/>
    </source>
</evidence>
<dbReference type="Gene3D" id="3.40.50.300">
    <property type="entry name" value="P-loop containing nucleotide triphosphate hydrolases"/>
    <property type="match status" value="2"/>
</dbReference>
<dbReference type="EMBL" id="CP002344">
    <property type="protein sequence ID" value="ADU51206.1"/>
    <property type="molecule type" value="Genomic_DNA"/>
</dbReference>
<evidence type="ECO:0000256" key="3">
    <source>
        <dbReference type="ARBA" id="ARBA00022840"/>
    </source>
</evidence>
<dbReference type="PROSITE" id="PS51193">
    <property type="entry name" value="HELICASE_ATP_BIND_2"/>
    <property type="match status" value="1"/>
</dbReference>
<dbReference type="InterPro" id="IPR045028">
    <property type="entry name" value="DinG/Rad3-like"/>
</dbReference>
<dbReference type="eggNOG" id="COG1199">
    <property type="taxonomic scope" value="Bacteria"/>
</dbReference>